<dbReference type="Gene3D" id="3.60.160.10">
    <property type="entry name" value="Mitochondrial biogenesis AIM24"/>
    <property type="match status" value="1"/>
</dbReference>
<accession>A0A9D1A3G5</accession>
<dbReference type="EMBL" id="DVGC01000029">
    <property type="protein sequence ID" value="HIR05382.1"/>
    <property type="molecule type" value="Genomic_DNA"/>
</dbReference>
<proteinExistence type="predicted"/>
<name>A0A9D1A3G5_9FIRM</name>
<evidence type="ECO:0000313" key="2">
    <source>
        <dbReference type="Proteomes" id="UP000824250"/>
    </source>
</evidence>
<reference evidence="1" key="2">
    <citation type="journal article" date="2021" name="PeerJ">
        <title>Extensive microbial diversity within the chicken gut microbiome revealed by metagenomics and culture.</title>
        <authorList>
            <person name="Gilroy R."/>
            <person name="Ravi A."/>
            <person name="Getino M."/>
            <person name="Pursley I."/>
            <person name="Horton D.L."/>
            <person name="Alikhan N.F."/>
            <person name="Baker D."/>
            <person name="Gharbi K."/>
            <person name="Hall N."/>
            <person name="Watson M."/>
            <person name="Adriaenssens E.M."/>
            <person name="Foster-Nyarko E."/>
            <person name="Jarju S."/>
            <person name="Secka A."/>
            <person name="Antonio M."/>
            <person name="Oren A."/>
            <person name="Chaudhuri R.R."/>
            <person name="La Ragione R."/>
            <person name="Hildebrand F."/>
            <person name="Pallen M.J."/>
        </authorList>
    </citation>
    <scope>NUCLEOTIDE SEQUENCE</scope>
    <source>
        <strain evidence="1">CHK180-2868</strain>
    </source>
</reference>
<organism evidence="1 2">
    <name type="scientific">Candidatus Copromonas faecavium</name>
    <name type="common">nom. illeg.</name>
    <dbReference type="NCBI Taxonomy" id="2840740"/>
    <lineage>
        <taxon>Bacteria</taxon>
        <taxon>Bacillati</taxon>
        <taxon>Bacillota</taxon>
        <taxon>Clostridia</taxon>
        <taxon>Lachnospirales</taxon>
        <taxon>Lachnospiraceae</taxon>
        <taxon>Candidatus Copromonas (nom. illeg.)</taxon>
    </lineage>
</organism>
<dbReference type="AlphaFoldDB" id="A0A9D1A3G5"/>
<dbReference type="Pfam" id="PF01987">
    <property type="entry name" value="AIM24"/>
    <property type="match status" value="1"/>
</dbReference>
<dbReference type="PANTHER" id="PTHR43657">
    <property type="entry name" value="TRYPTOPHAN RNA-BINDING ATTENUATOR PROTEIN-LIKE PROTEIN"/>
    <property type="match status" value="1"/>
</dbReference>
<dbReference type="Proteomes" id="UP000824250">
    <property type="component" value="Unassembled WGS sequence"/>
</dbReference>
<protein>
    <submittedName>
        <fullName evidence="1">TIGR00266 family protein</fullName>
    </submittedName>
</protein>
<dbReference type="NCBIfam" id="TIGR00266">
    <property type="entry name" value="TIGR00266 family protein"/>
    <property type="match status" value="1"/>
</dbReference>
<evidence type="ECO:0000313" key="1">
    <source>
        <dbReference type="EMBL" id="HIR05382.1"/>
    </source>
</evidence>
<dbReference type="InterPro" id="IPR036983">
    <property type="entry name" value="AIM24_sf"/>
</dbReference>
<dbReference type="PANTHER" id="PTHR43657:SF1">
    <property type="entry name" value="ALTERED INHERITANCE OF MITOCHONDRIA PROTEIN 24, MITOCHONDRIAL"/>
    <property type="match status" value="1"/>
</dbReference>
<dbReference type="InterPro" id="IPR016031">
    <property type="entry name" value="Trp_RNA-bd_attenuator-like_dom"/>
</dbReference>
<dbReference type="InterPro" id="IPR002838">
    <property type="entry name" value="AIM24"/>
</dbReference>
<comment type="caution">
    <text evidence="1">The sequence shown here is derived from an EMBL/GenBank/DDBJ whole genome shotgun (WGS) entry which is preliminary data.</text>
</comment>
<dbReference type="SUPFAM" id="SSF51219">
    <property type="entry name" value="TRAP-like"/>
    <property type="match status" value="1"/>
</dbReference>
<gene>
    <name evidence="1" type="ORF">IAB28_05385</name>
</gene>
<sequence length="228" mass="24297">MKYRLIGTTVPAVEIKFDSAGESMYTQSGGMSWMSDGIRMSTNTRGGLMKGIGRMFAGESLFMATYEAERPDSTIAFASTAPGQILPVDVGVNGGLICQKGAFLCAQETVNLQITFTKKFSSGLFGGEGFILQDISGSGLVFLEVDGDMVDRQLAPGEVIKVDTGNVVAFERSVNYEIETVKGLGNIFFGGEGLFLTKLTGPGRVVLQTQNIADFAGRIARFIPTSGK</sequence>
<reference evidence="1" key="1">
    <citation type="submission" date="2020-10" db="EMBL/GenBank/DDBJ databases">
        <authorList>
            <person name="Gilroy R."/>
        </authorList>
    </citation>
    <scope>NUCLEOTIDE SEQUENCE</scope>
    <source>
        <strain evidence="1">CHK180-2868</strain>
    </source>
</reference>